<dbReference type="PANTHER" id="PTHR11475">
    <property type="entry name" value="OXIDASE/PEROXIDASE"/>
    <property type="match status" value="1"/>
</dbReference>
<dbReference type="AlphaFoldDB" id="A0AA96MKD6"/>
<dbReference type="GO" id="GO:0004601">
    <property type="term" value="F:peroxidase activity"/>
    <property type="evidence" value="ECO:0007669"/>
    <property type="project" value="UniProtKB-KW"/>
</dbReference>
<feature type="chain" id="PRO_5041648623" evidence="7">
    <location>
        <begin position="23"/>
        <end position="972"/>
    </location>
</feature>
<evidence type="ECO:0000256" key="5">
    <source>
        <dbReference type="PIRSR" id="PIRSR619791-2"/>
    </source>
</evidence>
<evidence type="ECO:0000256" key="3">
    <source>
        <dbReference type="ARBA" id="ARBA00022729"/>
    </source>
</evidence>
<keyword evidence="4" id="KW-0325">Glycoprotein</keyword>
<evidence type="ECO:0000256" key="4">
    <source>
        <dbReference type="ARBA" id="ARBA00023180"/>
    </source>
</evidence>
<reference evidence="8" key="1">
    <citation type="submission" date="2023-08" db="EMBL/GenBank/DDBJ databases">
        <authorList>
            <person name="Adameyko K."/>
            <person name="Kravchuk O."/>
            <person name="Lyupina Y."/>
        </authorList>
    </citation>
    <scope>NUCLEOTIDE SEQUENCE</scope>
</reference>
<dbReference type="PROSITE" id="PS50292">
    <property type="entry name" value="PEROXIDASE_3"/>
    <property type="match status" value="1"/>
</dbReference>
<dbReference type="CDD" id="cd09823">
    <property type="entry name" value="peroxinectin_like"/>
    <property type="match status" value="1"/>
</dbReference>
<keyword evidence="3 7" id="KW-0732">Signal</keyword>
<feature type="binding site" description="axial binding residue" evidence="5">
    <location>
        <position position="496"/>
    </location>
    <ligand>
        <name>heme b</name>
        <dbReference type="ChEBI" id="CHEBI:60344"/>
    </ligand>
    <ligandPart>
        <name>Fe</name>
        <dbReference type="ChEBI" id="CHEBI:18248"/>
    </ligandPart>
</feature>
<dbReference type="InterPro" id="IPR010255">
    <property type="entry name" value="Haem_peroxidase_sf"/>
</dbReference>
<dbReference type="InterPro" id="IPR019791">
    <property type="entry name" value="Haem_peroxidase_animal"/>
</dbReference>
<dbReference type="GO" id="GO:0046872">
    <property type="term" value="F:metal ion binding"/>
    <property type="evidence" value="ECO:0007669"/>
    <property type="project" value="UniProtKB-KW"/>
</dbReference>
<dbReference type="GO" id="GO:0005576">
    <property type="term" value="C:extracellular region"/>
    <property type="evidence" value="ECO:0007669"/>
    <property type="project" value="UniProtKB-SubCell"/>
</dbReference>
<evidence type="ECO:0000256" key="7">
    <source>
        <dbReference type="SAM" id="SignalP"/>
    </source>
</evidence>
<accession>A0AA96MKD6</accession>
<feature type="signal peptide" evidence="7">
    <location>
        <begin position="1"/>
        <end position="22"/>
    </location>
</feature>
<proteinExistence type="evidence at transcript level"/>
<dbReference type="PANTHER" id="PTHR11475:SF4">
    <property type="entry name" value="CHORION PEROXIDASE"/>
    <property type="match status" value="1"/>
</dbReference>
<evidence type="ECO:0000256" key="6">
    <source>
        <dbReference type="SAM" id="MobiDB-lite"/>
    </source>
</evidence>
<keyword evidence="8" id="KW-0560">Oxidoreductase</keyword>
<keyword evidence="5" id="KW-0349">Heme</keyword>
<dbReference type="Pfam" id="PF03098">
    <property type="entry name" value="An_peroxidase"/>
    <property type="match status" value="1"/>
</dbReference>
<feature type="region of interest" description="Disordered" evidence="6">
    <location>
        <begin position="196"/>
        <end position="234"/>
    </location>
</feature>
<keyword evidence="5" id="KW-0408">Iron</keyword>
<sequence>MGVWQAAAVFCLLVCVWSLAGADNVLIQEMASLPSADRARVIKAAIASVNEQVKISSEVLGNGRIRTQNRLKDPAIDAQGLSRVRLEKTVRKAEADLIRLRYKDALQSSDRSVRVEALARVAFHRLGSLLSRSEIRMIQEETSQCSPPAQPRCDSFLKQRSIDGTCNNLARPLQGAAGQNFRRLIAARYEDGISQPRGFLQSKGNDLAGRDEFSPPNPSPREVSRTVLRPQPEDDPIHSHMIMQWGQFLDHDLDLAPEFGEHDCPPESCIATEKCFPIRKVSDDPSFTSLPCLFFGRSIPSCNPADGEFPAREQFNAITHYIDASNVYGSSQGVARELRELQGGRLKTGPPHTPGAKPSLPLLSREELEKIEREGTFLTLCPEPLEKCYVAGDVRVNEHLALTAMHTIWLREHNRIVAQLSRLQPGQTDEQLYQTARSVVGGEMQAIIYQEYLPEVLGSTVVEKLILSPALTGGYDSSVDPSVPNSYAAAAFRYGHSLIRPEFARLDEKNRPLPAGPLNLLDSFFDPSQYNTSLGTDPVLRGLLAEAARRADEFLTPVLTTQLFASGSFDGRDLGALNINRGRDHGLPPYLVWREFCVRYWKEQGLQVRPQFRSELTQLELTRVYGSLDSVDLFAGAMAEEPFVHPANGEKSIIGPTFTCIFAINYRAMAQGDRFFYQFPTYSPNQVAQLKKTSLSRVICDNSDGIAHIQPNAFLRASKTNGPVYCSSLPSLDLSAFATIGCEKYIKLSLWLPAYTWLRGIVMMDKPTYDSHTSQFFSLSRGTQCVKISCPVKYSKVIAYIARGQPIRPSVTPGLAASLKFNGKYLAGVVPLAKMAATNGIYDSAVQCRSGRVVAVRYGHPAVSHHFKTTKQEAPQTTDGQVPTGISDEESILRLVESTTIPVQEPVDAYDDDDAVDGSEYGEYEDSSSNQPSAAVSEEGEKDSASRADAGLQEAAGATLDQDLEDALSALQ</sequence>
<feature type="compositionally biased region" description="Polar residues" evidence="6">
    <location>
        <begin position="872"/>
        <end position="881"/>
    </location>
</feature>
<dbReference type="GO" id="GO:0020037">
    <property type="term" value="F:heme binding"/>
    <property type="evidence" value="ECO:0007669"/>
    <property type="project" value="InterPro"/>
</dbReference>
<evidence type="ECO:0000313" key="8">
    <source>
        <dbReference type="EMBL" id="WNS50032.1"/>
    </source>
</evidence>
<dbReference type="EMBL" id="OR460109">
    <property type="protein sequence ID" value="WNS50032.1"/>
    <property type="molecule type" value="mRNA"/>
</dbReference>
<evidence type="ECO:0000256" key="2">
    <source>
        <dbReference type="ARBA" id="ARBA00022525"/>
    </source>
</evidence>
<dbReference type="Gene3D" id="1.10.640.10">
    <property type="entry name" value="Haem peroxidase domain superfamily, animal type"/>
    <property type="match status" value="1"/>
</dbReference>
<feature type="region of interest" description="Disordered" evidence="6">
    <location>
        <begin position="866"/>
        <end position="885"/>
    </location>
</feature>
<feature type="region of interest" description="Disordered" evidence="6">
    <location>
        <begin position="903"/>
        <end position="958"/>
    </location>
</feature>
<organism evidence="8">
    <name type="scientific">Halisarca dujardinii</name>
    <name type="common">Dujardin's slime sponge</name>
    <dbReference type="NCBI Taxonomy" id="2583056"/>
    <lineage>
        <taxon>Eukaryota</taxon>
        <taxon>Metazoa</taxon>
        <taxon>Porifera</taxon>
        <taxon>Demospongiae</taxon>
        <taxon>Verongimorpha</taxon>
        <taxon>Chondrillida</taxon>
        <taxon>Halisarcidae</taxon>
        <taxon>Halisarca</taxon>
    </lineage>
</organism>
<dbReference type="GO" id="GO:0006979">
    <property type="term" value="P:response to oxidative stress"/>
    <property type="evidence" value="ECO:0007669"/>
    <property type="project" value="InterPro"/>
</dbReference>
<protein>
    <submittedName>
        <fullName evidence="8">Peroxidase-like protein</fullName>
    </submittedName>
</protein>
<dbReference type="InterPro" id="IPR037120">
    <property type="entry name" value="Haem_peroxidase_sf_animal"/>
</dbReference>
<dbReference type="PRINTS" id="PR00457">
    <property type="entry name" value="ANPEROXIDASE"/>
</dbReference>
<name>A0AA96MKD6_HALDU</name>
<keyword evidence="2" id="KW-0964">Secreted</keyword>
<comment type="subcellular location">
    <subcellularLocation>
        <location evidence="1">Secreted</location>
    </subcellularLocation>
</comment>
<dbReference type="FunFam" id="1.10.640.10:FF:000003">
    <property type="entry name" value="chorion peroxidase"/>
    <property type="match status" value="1"/>
</dbReference>
<evidence type="ECO:0000256" key="1">
    <source>
        <dbReference type="ARBA" id="ARBA00004613"/>
    </source>
</evidence>
<keyword evidence="5" id="KW-0479">Metal-binding</keyword>
<dbReference type="SUPFAM" id="SSF48113">
    <property type="entry name" value="Heme-dependent peroxidases"/>
    <property type="match status" value="1"/>
</dbReference>
<feature type="compositionally biased region" description="Acidic residues" evidence="6">
    <location>
        <begin position="908"/>
        <end position="926"/>
    </location>
</feature>
<keyword evidence="8" id="KW-0575">Peroxidase</keyword>